<dbReference type="PIRSF" id="PIRSF006470">
    <property type="entry name" value="DctB"/>
    <property type="match status" value="1"/>
</dbReference>
<evidence type="ECO:0000256" key="1">
    <source>
        <dbReference type="ARBA" id="ARBA00004196"/>
    </source>
</evidence>
<comment type="similarity">
    <text evidence="2">Belongs to the bacterial solute-binding protein 7 family.</text>
</comment>
<dbReference type="GO" id="GO:0055085">
    <property type="term" value="P:transmembrane transport"/>
    <property type="evidence" value="ECO:0007669"/>
    <property type="project" value="InterPro"/>
</dbReference>
<evidence type="ECO:0000256" key="4">
    <source>
        <dbReference type="ARBA" id="ARBA00022729"/>
    </source>
</evidence>
<gene>
    <name evidence="6" type="ORF">HCR03_01555</name>
</gene>
<evidence type="ECO:0000256" key="2">
    <source>
        <dbReference type="ARBA" id="ARBA00009023"/>
    </source>
</evidence>
<evidence type="ECO:0000313" key="6">
    <source>
        <dbReference type="EMBL" id="QNK42470.1"/>
    </source>
</evidence>
<dbReference type="AlphaFoldDB" id="A0A7G8TFS9"/>
<dbReference type="Proteomes" id="UP000515909">
    <property type="component" value="Chromosome"/>
</dbReference>
<dbReference type="InterPro" id="IPR004682">
    <property type="entry name" value="TRAP_DctP"/>
</dbReference>
<keyword evidence="4" id="KW-0732">Signal</keyword>
<dbReference type="GO" id="GO:0030288">
    <property type="term" value="C:outer membrane-bounded periplasmic space"/>
    <property type="evidence" value="ECO:0007669"/>
    <property type="project" value="InterPro"/>
</dbReference>
<dbReference type="PANTHER" id="PTHR33376">
    <property type="match status" value="1"/>
</dbReference>
<feature type="region of interest" description="Disordered" evidence="5">
    <location>
        <begin position="1"/>
        <end position="32"/>
    </location>
</feature>
<sequence length="334" mass="36287">MVASIGTGCSNSGAASGGTGSTDGSSASGGSGSTKYTLLFGTTTNEDDPWSKAAVKFADTVKEKSNGLIDVKVYPNNQLGSETDVIQAVQNGTADMLVTGESLQKWAPLAAMVAVPYLVHDEASLKKLASGSIGKEIEDQISQKAGLKCLTYFVRGPRELTANKEIKTPDDVKGIRLRIPNAPLYIKPWEAAGAKPTPMALTEVFTGLQQNTIDAQENPFAMIKSNNFQEVQKYCMLTDHVRSWIYVVIGQKKFDSMPADLQKVVTDAAAEMQTYENQLFEQSEKDDRAWLEQKGMKFVDVDQAAFEKAMTPGVLATLSNEQKKVYDEIKATFK</sequence>
<organism evidence="6 7">
    <name type="scientific">Caproicibacter fermentans</name>
    <dbReference type="NCBI Taxonomy" id="2576756"/>
    <lineage>
        <taxon>Bacteria</taxon>
        <taxon>Bacillati</taxon>
        <taxon>Bacillota</taxon>
        <taxon>Clostridia</taxon>
        <taxon>Eubacteriales</taxon>
        <taxon>Acutalibacteraceae</taxon>
        <taxon>Caproicibacter</taxon>
    </lineage>
</organism>
<dbReference type="InterPro" id="IPR018389">
    <property type="entry name" value="DctP_fam"/>
</dbReference>
<dbReference type="Gene3D" id="3.40.190.170">
    <property type="entry name" value="Bacterial extracellular solute-binding protein, family 7"/>
    <property type="match status" value="1"/>
</dbReference>
<dbReference type="NCBIfam" id="NF037995">
    <property type="entry name" value="TRAP_S1"/>
    <property type="match status" value="1"/>
</dbReference>
<dbReference type="CDD" id="cd13603">
    <property type="entry name" value="PBP2_TRAP_Siap_TeaA_like"/>
    <property type="match status" value="1"/>
</dbReference>
<protein>
    <submittedName>
        <fullName evidence="6">TRAP transporter substrate-binding protein</fullName>
    </submittedName>
</protein>
<dbReference type="InterPro" id="IPR038404">
    <property type="entry name" value="TRAP_DctP_sf"/>
</dbReference>
<dbReference type="NCBIfam" id="TIGR00787">
    <property type="entry name" value="dctP"/>
    <property type="match status" value="1"/>
</dbReference>
<comment type="subcellular location">
    <subcellularLocation>
        <location evidence="1">Cell envelope</location>
    </subcellularLocation>
</comment>
<dbReference type="PANTHER" id="PTHR33376:SF4">
    <property type="entry name" value="SIALIC ACID-BINDING PERIPLASMIC PROTEIN SIAP"/>
    <property type="match status" value="1"/>
</dbReference>
<dbReference type="Pfam" id="PF03480">
    <property type="entry name" value="DctP"/>
    <property type="match status" value="1"/>
</dbReference>
<reference evidence="6 7" key="1">
    <citation type="submission" date="2020-08" db="EMBL/GenBank/DDBJ databases">
        <title>The isolate Caproiciproducens sp. 7D4C2 produces n-caproate at mildly acidic conditions from hexoses: genome and rBOX comparison with related strains and chain-elongating bacteria.</title>
        <authorList>
            <person name="Esquivel-Elizondo S."/>
            <person name="Bagci C."/>
            <person name="Temovska M."/>
            <person name="Jeon B.S."/>
            <person name="Bessarab I."/>
            <person name="Williams R.B.H."/>
            <person name="Huson D.H."/>
            <person name="Angenent L.T."/>
        </authorList>
    </citation>
    <scope>NUCLEOTIDE SEQUENCE [LARGE SCALE GENOMIC DNA]</scope>
    <source>
        <strain evidence="6 7">7D4C2</strain>
    </source>
</reference>
<evidence type="ECO:0000256" key="5">
    <source>
        <dbReference type="SAM" id="MobiDB-lite"/>
    </source>
</evidence>
<evidence type="ECO:0000313" key="7">
    <source>
        <dbReference type="Proteomes" id="UP000515909"/>
    </source>
</evidence>
<proteinExistence type="inferred from homology"/>
<name>A0A7G8TFS9_9FIRM</name>
<evidence type="ECO:0000256" key="3">
    <source>
        <dbReference type="ARBA" id="ARBA00022448"/>
    </source>
</evidence>
<accession>A0A7G8TFS9</accession>
<dbReference type="EMBL" id="CP060286">
    <property type="protein sequence ID" value="QNK42470.1"/>
    <property type="molecule type" value="Genomic_DNA"/>
</dbReference>
<dbReference type="KEGG" id="cfem:HCR03_01555"/>
<feature type="compositionally biased region" description="Gly residues" evidence="5">
    <location>
        <begin position="15"/>
        <end position="32"/>
    </location>
</feature>
<feature type="compositionally biased region" description="Low complexity" evidence="5">
    <location>
        <begin position="1"/>
        <end position="14"/>
    </location>
</feature>
<keyword evidence="3" id="KW-0813">Transport</keyword>